<evidence type="ECO:0000313" key="1">
    <source>
        <dbReference type="EMBL" id="AWP11363.1"/>
    </source>
</evidence>
<gene>
    <name evidence="1" type="ORF">SMAX5B_016354</name>
</gene>
<dbReference type="EMBL" id="CP026254">
    <property type="protein sequence ID" value="AWP11363.1"/>
    <property type="molecule type" value="Genomic_DNA"/>
</dbReference>
<protein>
    <submittedName>
        <fullName evidence="1">Uncharacterized protein</fullName>
    </submittedName>
</protein>
<organism evidence="1 2">
    <name type="scientific">Scophthalmus maximus</name>
    <name type="common">Turbot</name>
    <name type="synonym">Psetta maxima</name>
    <dbReference type="NCBI Taxonomy" id="52904"/>
    <lineage>
        <taxon>Eukaryota</taxon>
        <taxon>Metazoa</taxon>
        <taxon>Chordata</taxon>
        <taxon>Craniata</taxon>
        <taxon>Vertebrata</taxon>
        <taxon>Euteleostomi</taxon>
        <taxon>Actinopterygii</taxon>
        <taxon>Neopterygii</taxon>
        <taxon>Teleostei</taxon>
        <taxon>Neoteleostei</taxon>
        <taxon>Acanthomorphata</taxon>
        <taxon>Carangaria</taxon>
        <taxon>Pleuronectiformes</taxon>
        <taxon>Pleuronectoidei</taxon>
        <taxon>Scophthalmidae</taxon>
        <taxon>Scophthalmus</taxon>
    </lineage>
</organism>
<name>A0A2U9C5D0_SCOMX</name>
<evidence type="ECO:0000313" key="2">
    <source>
        <dbReference type="Proteomes" id="UP000246464"/>
    </source>
</evidence>
<reference evidence="1 2" key="1">
    <citation type="submission" date="2017-12" db="EMBL/GenBank/DDBJ databases">
        <title>Integrating genomic resources of turbot (Scophthalmus maximus) in depth evaluation of genetic and physical mapping variation across individuals.</title>
        <authorList>
            <person name="Martinez P."/>
        </authorList>
    </citation>
    <scope>NUCLEOTIDE SEQUENCE [LARGE SCALE GENOMIC DNA]</scope>
</reference>
<dbReference type="Proteomes" id="UP000246464">
    <property type="component" value="Chromosome 12"/>
</dbReference>
<proteinExistence type="predicted"/>
<accession>A0A2U9C5D0</accession>
<sequence length="75" mass="8606">MREAEAAALPTDWRRGVRSSGVRIGLAVESVERLWVQIFPSAGINRQSVPSRRLLSRYQRGVHFQTRTEKRRKSG</sequence>
<dbReference type="AlphaFoldDB" id="A0A2U9C5D0"/>
<keyword evidence="2" id="KW-1185">Reference proteome</keyword>